<keyword evidence="3" id="KW-1185">Reference proteome</keyword>
<gene>
    <name evidence="2" type="ORF">E8L03_11095</name>
</gene>
<keyword evidence="1" id="KW-0812">Transmembrane</keyword>
<reference evidence="2 3" key="1">
    <citation type="submission" date="2019-04" db="EMBL/GenBank/DDBJ databases">
        <title>Isolation and culture of sulfate reducing bacteria from the cold seep of the South China Sea.</title>
        <authorList>
            <person name="Sun C."/>
            <person name="Liu R."/>
        </authorList>
    </citation>
    <scope>NUCLEOTIDE SEQUENCE [LARGE SCALE GENOMIC DNA]</scope>
    <source>
        <strain evidence="2 3">CS1</strain>
    </source>
</reference>
<accession>A0ABX6NFP9</accession>
<dbReference type="RefSeq" id="WP_171267387.1">
    <property type="nucleotide sequence ID" value="NZ_CP039543.1"/>
</dbReference>
<dbReference type="EMBL" id="CP039543">
    <property type="protein sequence ID" value="QJT09451.1"/>
    <property type="molecule type" value="Genomic_DNA"/>
</dbReference>
<keyword evidence="1" id="KW-1133">Transmembrane helix</keyword>
<feature type="transmembrane region" description="Helical" evidence="1">
    <location>
        <begin position="12"/>
        <end position="33"/>
    </location>
</feature>
<protein>
    <submittedName>
        <fullName evidence="2">Uncharacterized protein</fullName>
    </submittedName>
</protein>
<keyword evidence="1" id="KW-0472">Membrane</keyword>
<name>A0ABX6NFP9_9BACT</name>
<evidence type="ECO:0000313" key="2">
    <source>
        <dbReference type="EMBL" id="QJT09451.1"/>
    </source>
</evidence>
<proteinExistence type="predicted"/>
<evidence type="ECO:0000313" key="3">
    <source>
        <dbReference type="Proteomes" id="UP000503251"/>
    </source>
</evidence>
<evidence type="ECO:0000256" key="1">
    <source>
        <dbReference type="SAM" id="Phobius"/>
    </source>
</evidence>
<dbReference type="Proteomes" id="UP000503251">
    <property type="component" value="Chromosome"/>
</dbReference>
<organism evidence="2 3">
    <name type="scientific">Oceanidesulfovibrio marinus</name>
    <dbReference type="NCBI Taxonomy" id="370038"/>
    <lineage>
        <taxon>Bacteria</taxon>
        <taxon>Pseudomonadati</taxon>
        <taxon>Thermodesulfobacteriota</taxon>
        <taxon>Desulfovibrionia</taxon>
        <taxon>Desulfovibrionales</taxon>
        <taxon>Desulfovibrionaceae</taxon>
        <taxon>Oceanidesulfovibrio</taxon>
    </lineage>
</organism>
<sequence>MSEQAASNISPWFVLAGTLGGYVLALVQTALTHHFNSKLEIKKLTHIKEIEAHTSVLLACDRCIKLIDPTDSVSYQEVKAVYLPEFEKVRKHYAYLDRQIIFSVELLLDHFRSYLLRGHPDLDVSASVLFVEKDLYSTISQLKKHVIKQLTKKRGKSAVAL</sequence>